<comment type="similarity">
    <text evidence="2">Belongs to the krueppel C2H2-type zinc-finger protein family.</text>
</comment>
<organism evidence="13 14">
    <name type="scientific">Spodoptera exigua</name>
    <name type="common">Beet armyworm</name>
    <name type="synonym">Noctua fulgens</name>
    <dbReference type="NCBI Taxonomy" id="7107"/>
    <lineage>
        <taxon>Eukaryota</taxon>
        <taxon>Metazoa</taxon>
        <taxon>Ecdysozoa</taxon>
        <taxon>Arthropoda</taxon>
        <taxon>Hexapoda</taxon>
        <taxon>Insecta</taxon>
        <taxon>Pterygota</taxon>
        <taxon>Neoptera</taxon>
        <taxon>Endopterygota</taxon>
        <taxon>Lepidoptera</taxon>
        <taxon>Glossata</taxon>
        <taxon>Ditrysia</taxon>
        <taxon>Noctuoidea</taxon>
        <taxon>Noctuidae</taxon>
        <taxon>Amphipyrinae</taxon>
        <taxon>Spodoptera</taxon>
    </lineage>
</organism>
<comment type="subcellular location">
    <subcellularLocation>
        <location evidence="1">Nucleus</location>
    </subcellularLocation>
</comment>
<evidence type="ECO:0000256" key="7">
    <source>
        <dbReference type="ARBA" id="ARBA00023015"/>
    </source>
</evidence>
<evidence type="ECO:0000256" key="2">
    <source>
        <dbReference type="ARBA" id="ARBA00006991"/>
    </source>
</evidence>
<dbReference type="InterPro" id="IPR036236">
    <property type="entry name" value="Znf_C2H2_sf"/>
</dbReference>
<feature type="domain" description="C2H2-type" evidence="12">
    <location>
        <begin position="138"/>
        <end position="165"/>
    </location>
</feature>
<feature type="domain" description="C2H2-type" evidence="12">
    <location>
        <begin position="618"/>
        <end position="647"/>
    </location>
</feature>
<evidence type="ECO:0000256" key="11">
    <source>
        <dbReference type="PROSITE-ProRule" id="PRU00042"/>
    </source>
</evidence>
<keyword evidence="8" id="KW-0238">DNA-binding</keyword>
<comment type="caution">
    <text evidence="13">The sequence shown here is derived from an EMBL/GenBank/DDBJ whole genome shotgun (WGS) entry which is preliminary data.</text>
</comment>
<keyword evidence="9" id="KW-0804">Transcription</keyword>
<dbReference type="Gene3D" id="3.30.160.60">
    <property type="entry name" value="Classic Zinc Finger"/>
    <property type="match status" value="6"/>
</dbReference>
<feature type="domain" description="C2H2-type" evidence="12">
    <location>
        <begin position="648"/>
        <end position="681"/>
    </location>
</feature>
<feature type="domain" description="C2H2-type" evidence="12">
    <location>
        <begin position="110"/>
        <end position="137"/>
    </location>
</feature>
<dbReference type="Pfam" id="PF00096">
    <property type="entry name" value="zf-C2H2"/>
    <property type="match status" value="4"/>
</dbReference>
<keyword evidence="4" id="KW-0677">Repeat</keyword>
<dbReference type="FunFam" id="3.30.160.60:FF:000624">
    <property type="entry name" value="zinc finger protein 697"/>
    <property type="match status" value="1"/>
</dbReference>
<feature type="domain" description="C2H2-type" evidence="12">
    <location>
        <begin position="71"/>
        <end position="98"/>
    </location>
</feature>
<keyword evidence="10" id="KW-0539">Nucleus</keyword>
<dbReference type="SUPFAM" id="SSF57667">
    <property type="entry name" value="beta-beta-alpha zinc fingers"/>
    <property type="match status" value="5"/>
</dbReference>
<dbReference type="PROSITE" id="PS00028">
    <property type="entry name" value="ZINC_FINGER_C2H2_1"/>
    <property type="match status" value="7"/>
</dbReference>
<accession>A0A835GL17</accession>
<feature type="domain" description="C2H2-type" evidence="12">
    <location>
        <begin position="205"/>
        <end position="233"/>
    </location>
</feature>
<dbReference type="GO" id="GO:0003677">
    <property type="term" value="F:DNA binding"/>
    <property type="evidence" value="ECO:0007669"/>
    <property type="project" value="UniProtKB-KW"/>
</dbReference>
<dbReference type="InterPro" id="IPR050331">
    <property type="entry name" value="Zinc_finger"/>
</dbReference>
<dbReference type="PANTHER" id="PTHR16515:SF35">
    <property type="entry name" value="FEZ FAMILY ZINC FINGER PROTEIN 2"/>
    <property type="match status" value="1"/>
</dbReference>
<reference evidence="13" key="1">
    <citation type="submission" date="2020-08" db="EMBL/GenBank/DDBJ databases">
        <title>Spodoptera exigua strain:BAW_Kor-Di-RS1 Genome sequencing and assembly.</title>
        <authorList>
            <person name="Kim J."/>
            <person name="Nam H.Y."/>
            <person name="Kwon M."/>
            <person name="Choi J.H."/>
            <person name="Cho S.R."/>
            <person name="Kim G.-H."/>
        </authorList>
    </citation>
    <scope>NUCLEOTIDE SEQUENCE</scope>
    <source>
        <strain evidence="13">BAW_Kor-Di-RS1</strain>
        <tissue evidence="13">Whole-body</tissue>
    </source>
</reference>
<dbReference type="FunFam" id="3.30.160.60:FF:000770">
    <property type="entry name" value="zinc finger protein 16"/>
    <property type="match status" value="1"/>
</dbReference>
<gene>
    <name evidence="13" type="ORF">HW555_005470</name>
</gene>
<feature type="domain" description="C2H2-type" evidence="12">
    <location>
        <begin position="166"/>
        <end position="197"/>
    </location>
</feature>
<dbReference type="GO" id="GO:0005634">
    <property type="term" value="C:nucleus"/>
    <property type="evidence" value="ECO:0007669"/>
    <property type="project" value="UniProtKB-SubCell"/>
</dbReference>
<dbReference type="Proteomes" id="UP000648187">
    <property type="component" value="Unassembled WGS sequence"/>
</dbReference>
<dbReference type="GO" id="GO:0008270">
    <property type="term" value="F:zinc ion binding"/>
    <property type="evidence" value="ECO:0007669"/>
    <property type="project" value="UniProtKB-KW"/>
</dbReference>
<keyword evidence="14" id="KW-1185">Reference proteome</keyword>
<evidence type="ECO:0000313" key="14">
    <source>
        <dbReference type="Proteomes" id="UP000648187"/>
    </source>
</evidence>
<proteinExistence type="inferred from homology"/>
<dbReference type="PROSITE" id="PS50157">
    <property type="entry name" value="ZINC_FINGER_C2H2_2"/>
    <property type="match status" value="9"/>
</dbReference>
<keyword evidence="3" id="KW-0479">Metal-binding</keyword>
<feature type="domain" description="C2H2-type" evidence="12">
    <location>
        <begin position="558"/>
        <end position="581"/>
    </location>
</feature>
<evidence type="ECO:0000256" key="10">
    <source>
        <dbReference type="ARBA" id="ARBA00023242"/>
    </source>
</evidence>
<dbReference type="Pfam" id="PF12874">
    <property type="entry name" value="zf-met"/>
    <property type="match status" value="1"/>
</dbReference>
<dbReference type="PANTHER" id="PTHR16515">
    <property type="entry name" value="PR DOMAIN ZINC FINGER PROTEIN"/>
    <property type="match status" value="1"/>
</dbReference>
<evidence type="ECO:0000256" key="3">
    <source>
        <dbReference type="ARBA" id="ARBA00022723"/>
    </source>
</evidence>
<dbReference type="AlphaFoldDB" id="A0A835GL17"/>
<evidence type="ECO:0000256" key="4">
    <source>
        <dbReference type="ARBA" id="ARBA00022737"/>
    </source>
</evidence>
<evidence type="ECO:0000256" key="5">
    <source>
        <dbReference type="ARBA" id="ARBA00022771"/>
    </source>
</evidence>
<dbReference type="InterPro" id="IPR013087">
    <property type="entry name" value="Znf_C2H2_type"/>
</dbReference>
<name>A0A835GL17_SPOEX</name>
<keyword evidence="7" id="KW-0805">Transcription regulation</keyword>
<evidence type="ECO:0000256" key="6">
    <source>
        <dbReference type="ARBA" id="ARBA00022833"/>
    </source>
</evidence>
<feature type="domain" description="C2H2-type" evidence="12">
    <location>
        <begin position="589"/>
        <end position="617"/>
    </location>
</feature>
<evidence type="ECO:0000256" key="8">
    <source>
        <dbReference type="ARBA" id="ARBA00023125"/>
    </source>
</evidence>
<evidence type="ECO:0000259" key="12">
    <source>
        <dbReference type="PROSITE" id="PS50157"/>
    </source>
</evidence>
<protein>
    <recommendedName>
        <fullName evidence="12">C2H2-type domain-containing protein</fullName>
    </recommendedName>
</protein>
<sequence length="706" mass="80795">MDSNLPFFSLPFADTETSDFFGRLKPEGAYDGLHATLPSHGSLLGPDDVLAQFLSGDEPLEEPDLNGPTTLHCEICKKQFDNAKKYYGHLRVHSKDNLWVCEKCPDQKPHKCDQCEKAFAKPSDLKKHMDMHNDVSKYSCPECEQRFKDKSNLKRHMLRHGNFQPYCCSGCGTKFKQVASLNRHTQNCVLYMSTAQPIDKGARKNYCRVCGMSFQYKSALLEHCVRQHTISTSKPPEPEKEDKTLNDTNRIVDNIVDDILSAEDDYMTMSTQNEILNVYNTNDIDTNTENLMQIELLDEMNQLHILDGELFYNDMDFDSIQPSHMFNNNNEIDYGTDKNTEILFDYTDPNKTNDQDIMNNLFHVKAEYLPEELLNPPEVVKPVEKATEFPTNHVAVDECATIFESDVDLEASTNLAANLNQLIGENSVQYISTEDDDTFIISLNSEIDAEQLTDMLNIGVELVDKKENVPEGNNSNNLEVFMKVEAKEHKIDDVSAANNAVSKDDAIGCTEDAGKKQRVLKARKRVLYICRTCNKVFKRKNNYKSHIGNNSRAILRQYKCKVCGEQFSYQSTLNKHTRAKHIPTILPNHSCSICDKNFNHAWMLRDHFLRDHDGVTPHVCDYKGCKKSFFKKCDLVVHKRTHTGERPYSCSICNRKFQQLGHLKRHERGVDCTKNLQKQKPCSLLIIQEVPVKTNSCDIKKIKLKK</sequence>
<evidence type="ECO:0000256" key="1">
    <source>
        <dbReference type="ARBA" id="ARBA00004123"/>
    </source>
</evidence>
<keyword evidence="6" id="KW-0862">Zinc</keyword>
<evidence type="ECO:0000313" key="13">
    <source>
        <dbReference type="EMBL" id="KAF9417373.1"/>
    </source>
</evidence>
<dbReference type="FunFam" id="3.30.160.60:FF:000145">
    <property type="entry name" value="Zinc finger protein 574"/>
    <property type="match status" value="1"/>
</dbReference>
<dbReference type="EMBL" id="JACKWZ010000072">
    <property type="protein sequence ID" value="KAF9417373.1"/>
    <property type="molecule type" value="Genomic_DNA"/>
</dbReference>
<keyword evidence="5 11" id="KW-0863">Zinc-finger</keyword>
<evidence type="ECO:0000256" key="9">
    <source>
        <dbReference type="ARBA" id="ARBA00023163"/>
    </source>
</evidence>
<dbReference type="SMART" id="SM00355">
    <property type="entry name" value="ZnF_C2H2"/>
    <property type="match status" value="10"/>
</dbReference>
<dbReference type="GO" id="GO:0010468">
    <property type="term" value="P:regulation of gene expression"/>
    <property type="evidence" value="ECO:0007669"/>
    <property type="project" value="TreeGrafter"/>
</dbReference>